<gene>
    <name evidence="9" type="ORF">CCAS_00820</name>
</gene>
<dbReference type="InterPro" id="IPR029063">
    <property type="entry name" value="SAM-dependent_MTases_sf"/>
</dbReference>
<dbReference type="Proteomes" id="UP000004840">
    <property type="component" value="Unassembled WGS sequence"/>
</dbReference>
<proteinExistence type="inferred from homology"/>
<dbReference type="SUPFAM" id="SSF53335">
    <property type="entry name" value="S-adenosyl-L-methionine-dependent methyltransferases"/>
    <property type="match status" value="1"/>
</dbReference>
<dbReference type="PANTHER" id="PTHR30481:SF3">
    <property type="entry name" value="DNA ADENINE METHYLASE"/>
    <property type="match status" value="1"/>
</dbReference>
<dbReference type="InterPro" id="IPR012327">
    <property type="entry name" value="MeTrfase_D12"/>
</dbReference>
<organism evidence="9 10">
    <name type="scientific">Corynebacterium casei UCMA 3821</name>
    <dbReference type="NCBI Taxonomy" id="1110505"/>
    <lineage>
        <taxon>Bacteria</taxon>
        <taxon>Bacillati</taxon>
        <taxon>Actinomycetota</taxon>
        <taxon>Actinomycetes</taxon>
        <taxon>Mycobacteriales</taxon>
        <taxon>Corynebacteriaceae</taxon>
        <taxon>Corynebacterium</taxon>
    </lineage>
</organism>
<dbReference type="InterPro" id="IPR012263">
    <property type="entry name" value="M_m6A_EcoRV"/>
</dbReference>
<evidence type="ECO:0000256" key="5">
    <source>
        <dbReference type="ARBA" id="ARBA00022691"/>
    </source>
</evidence>
<keyword evidence="4 8" id="KW-0808">Transferase</keyword>
<feature type="binding site" evidence="7">
    <location>
        <position position="10"/>
    </location>
    <ligand>
        <name>S-adenosyl-L-methionine</name>
        <dbReference type="ChEBI" id="CHEBI:59789"/>
    </ligand>
</feature>
<dbReference type="RefSeq" id="WP_006821370.1">
    <property type="nucleotide sequence ID" value="NZ_CAFW01000009.1"/>
</dbReference>
<feature type="binding site" evidence="7">
    <location>
        <position position="56"/>
    </location>
    <ligand>
        <name>S-adenosyl-L-methionine</name>
        <dbReference type="ChEBI" id="CHEBI:59789"/>
    </ligand>
</feature>
<evidence type="ECO:0000313" key="10">
    <source>
        <dbReference type="Proteomes" id="UP000004840"/>
    </source>
</evidence>
<dbReference type="EMBL" id="CAFW01000009">
    <property type="protein sequence ID" value="CCE53785.1"/>
    <property type="molecule type" value="Genomic_DNA"/>
</dbReference>
<dbReference type="InterPro" id="IPR023095">
    <property type="entry name" value="Ade_MeTrfase_dom_2"/>
</dbReference>
<name>G7HUC0_9CORY</name>
<reference evidence="9 10" key="1">
    <citation type="journal article" date="2012" name="J. Bacteriol.">
        <title>Genome Sequence of Corynebacterium casei UCMA 3821, Isolated from a Smear-Ripened Cheese.</title>
        <authorList>
            <person name="Monnet C."/>
            <person name="Loux V."/>
            <person name="Bento P."/>
            <person name="Gibrat J.F."/>
            <person name="Straub C."/>
            <person name="Bonnarme P."/>
            <person name="Landaud S."/>
            <person name="Irlinger F."/>
        </authorList>
    </citation>
    <scope>NUCLEOTIDE SEQUENCE [LARGE SCALE GENOMIC DNA]</scope>
    <source>
        <strain evidence="9 10">UCMA 3821</strain>
    </source>
</reference>
<evidence type="ECO:0000256" key="8">
    <source>
        <dbReference type="RuleBase" id="RU361257"/>
    </source>
</evidence>
<dbReference type="InterPro" id="IPR002052">
    <property type="entry name" value="DNA_methylase_N6_adenine_CS"/>
</dbReference>
<dbReference type="GO" id="GO:0043565">
    <property type="term" value="F:sequence-specific DNA binding"/>
    <property type="evidence" value="ECO:0007669"/>
    <property type="project" value="TreeGrafter"/>
</dbReference>
<comment type="similarity">
    <text evidence="1 8">Belongs to the N(4)/N(6)-methyltransferase family.</text>
</comment>
<dbReference type="PANTHER" id="PTHR30481">
    <property type="entry name" value="DNA ADENINE METHYLASE"/>
    <property type="match status" value="1"/>
</dbReference>
<evidence type="ECO:0000256" key="6">
    <source>
        <dbReference type="ARBA" id="ARBA00047942"/>
    </source>
</evidence>
<accession>G7HUC0</accession>
<dbReference type="REBASE" id="42036">
    <property type="entry name" value="M.Cca3821ORF820P"/>
</dbReference>
<dbReference type="GO" id="GO:0006298">
    <property type="term" value="P:mismatch repair"/>
    <property type="evidence" value="ECO:0007669"/>
    <property type="project" value="TreeGrafter"/>
</dbReference>
<sequence length="279" mass="31429">MTFLKPLVKWVGGKRQLLPQIHAALPQQGYSTYFEPFFGGGAVLWSLAPEKAVVNDLNMELINLYTVVRDDVEALIAELQNYPNDEAFFYELRAIDRDTTKFALLSDVKRAARTVYLNKTCYNGLYRVNLAGQFNSPFGRYKKPLICDVKTLRGVSEYLNSNEVTFLNGDFKDSVATAQPGDFVYFDPPYDPVNITSNFVGYAAGGFGRSNQVELKELCDDLTDRGVNWMLSNSATNFIRDLYSDYHVDIVGASRAINSVASKRGKVDEVLVRNYENRS</sequence>
<dbReference type="GO" id="GO:0009307">
    <property type="term" value="P:DNA restriction-modification system"/>
    <property type="evidence" value="ECO:0007669"/>
    <property type="project" value="InterPro"/>
</dbReference>
<keyword evidence="5 8" id="KW-0949">S-adenosyl-L-methionine</keyword>
<dbReference type="GO" id="GO:0009007">
    <property type="term" value="F:site-specific DNA-methyltransferase (adenine-specific) activity"/>
    <property type="evidence" value="ECO:0007669"/>
    <property type="project" value="UniProtKB-UniRule"/>
</dbReference>
<dbReference type="GO" id="GO:0032259">
    <property type="term" value="P:methylation"/>
    <property type="evidence" value="ECO:0007669"/>
    <property type="project" value="UniProtKB-KW"/>
</dbReference>
<evidence type="ECO:0000313" key="9">
    <source>
        <dbReference type="EMBL" id="CCE53785.1"/>
    </source>
</evidence>
<dbReference type="NCBIfam" id="TIGR00571">
    <property type="entry name" value="dam"/>
    <property type="match status" value="1"/>
</dbReference>
<feature type="binding site" evidence="7">
    <location>
        <position position="187"/>
    </location>
    <ligand>
        <name>S-adenosyl-L-methionine</name>
        <dbReference type="ChEBI" id="CHEBI:59789"/>
    </ligand>
</feature>
<dbReference type="AlphaFoldDB" id="G7HUC0"/>
<evidence type="ECO:0000256" key="3">
    <source>
        <dbReference type="ARBA" id="ARBA00022603"/>
    </source>
</evidence>
<evidence type="ECO:0000256" key="7">
    <source>
        <dbReference type="PIRSR" id="PIRSR000398-1"/>
    </source>
</evidence>
<dbReference type="GO" id="GO:1904047">
    <property type="term" value="F:S-adenosyl-L-methionine binding"/>
    <property type="evidence" value="ECO:0007669"/>
    <property type="project" value="TreeGrafter"/>
</dbReference>
<comment type="catalytic activity">
    <reaction evidence="6 8">
        <text>a 2'-deoxyadenosine in DNA + S-adenosyl-L-methionine = an N(6)-methyl-2'-deoxyadenosine in DNA + S-adenosyl-L-homocysteine + H(+)</text>
        <dbReference type="Rhea" id="RHEA:15197"/>
        <dbReference type="Rhea" id="RHEA-COMP:12418"/>
        <dbReference type="Rhea" id="RHEA-COMP:12419"/>
        <dbReference type="ChEBI" id="CHEBI:15378"/>
        <dbReference type="ChEBI" id="CHEBI:57856"/>
        <dbReference type="ChEBI" id="CHEBI:59789"/>
        <dbReference type="ChEBI" id="CHEBI:90615"/>
        <dbReference type="ChEBI" id="CHEBI:90616"/>
        <dbReference type="EC" id="2.1.1.72"/>
    </reaction>
</comment>
<comment type="caution">
    <text evidence="9">The sequence shown here is derived from an EMBL/GenBank/DDBJ whole genome shotgun (WGS) entry which is preliminary data.</text>
</comment>
<keyword evidence="3 8" id="KW-0489">Methyltransferase</keyword>
<dbReference type="EC" id="2.1.1.72" evidence="2 8"/>
<protein>
    <recommendedName>
        <fullName evidence="2 8">Site-specific DNA-methyltransferase (adenine-specific)</fullName>
        <ecNumber evidence="2 8">2.1.1.72</ecNumber>
    </recommendedName>
</protein>
<dbReference type="Gene3D" id="1.10.1020.10">
    <property type="entry name" value="Adenine-specific Methyltransferase, Domain 2"/>
    <property type="match status" value="1"/>
</dbReference>
<dbReference type="Pfam" id="PF02086">
    <property type="entry name" value="MethyltransfD12"/>
    <property type="match status" value="1"/>
</dbReference>
<dbReference type="PROSITE" id="PS00092">
    <property type="entry name" value="N6_MTASE"/>
    <property type="match status" value="1"/>
</dbReference>
<evidence type="ECO:0000256" key="4">
    <source>
        <dbReference type="ARBA" id="ARBA00022679"/>
    </source>
</evidence>
<dbReference type="Gene3D" id="3.40.50.150">
    <property type="entry name" value="Vaccinia Virus protein VP39"/>
    <property type="match status" value="1"/>
</dbReference>
<dbReference type="PIRSF" id="PIRSF000398">
    <property type="entry name" value="M_m6A_EcoRV"/>
    <property type="match status" value="1"/>
</dbReference>
<dbReference type="PRINTS" id="PR00505">
    <property type="entry name" value="D12N6MTFRASE"/>
</dbReference>
<feature type="binding site" evidence="7">
    <location>
        <position position="14"/>
    </location>
    <ligand>
        <name>S-adenosyl-L-methionine</name>
        <dbReference type="ChEBI" id="CHEBI:59789"/>
    </ligand>
</feature>
<evidence type="ECO:0000256" key="1">
    <source>
        <dbReference type="ARBA" id="ARBA00006594"/>
    </source>
</evidence>
<evidence type="ECO:0000256" key="2">
    <source>
        <dbReference type="ARBA" id="ARBA00011900"/>
    </source>
</evidence>